<keyword evidence="3" id="KW-0547">Nucleotide-binding</keyword>
<dbReference type="InterPro" id="IPR010071">
    <property type="entry name" value="AA_adenyl_dom"/>
</dbReference>
<dbReference type="PANTHER" id="PTHR45398:SF1">
    <property type="entry name" value="ENZYME, PUTATIVE (JCVI)-RELATED"/>
    <property type="match status" value="1"/>
</dbReference>
<dbReference type="SUPFAM" id="SSF56801">
    <property type="entry name" value="Acetyl-CoA synthetase-like"/>
    <property type="match status" value="1"/>
</dbReference>
<keyword evidence="4" id="KW-0067">ATP-binding</keyword>
<dbReference type="STRING" id="155865.SAMN05216515_10164"/>
<dbReference type="EMBL" id="FPBT01000002">
    <property type="protein sequence ID" value="SFU34851.1"/>
    <property type="molecule type" value="Genomic_DNA"/>
</dbReference>
<reference evidence="9 10" key="1">
    <citation type="submission" date="2016-10" db="EMBL/GenBank/DDBJ databases">
        <authorList>
            <person name="de Groot N.N."/>
        </authorList>
    </citation>
    <scope>NUCLEOTIDE SEQUENCE [LARGE SCALE GENOMIC DNA]</scope>
    <source>
        <strain evidence="9 10">KHGC13</strain>
    </source>
</reference>
<sequence length="503" mass="55822">MNIIETIRKHAAAQPEKTAFHFRSGEITYQELWEQSGRLSGFLTEIEMPAHQPIPVYGHKDTGMPVSFLAAVRTGHPYVPLDTNMPEHRIRDILAACGSPVLLAAEMPAFPVPGIRVVGPADLHRIRQDRNIPGPDPALWNRKEDTHYIIFTSGSTGKPKGVQVSTGNLEAYLDWSVTLVDNEPGVFLNQAPFSFDLSVMDVYTGLATGSTILSVDHDLTEDPAALQSYLEEQQPNYWVSTPSFADLCLSTPEFDGSHLCGLRKFLFCGEPLKRRTAERLLRRFPETEVINTYGPTEATVCVTAVGITPALLEETSADLPVGFPKPGTGMYALDREGRKLRAGETGELVITGDTVSQGYFHNPEKTAAAFFLTEDGQRAYRTGDSGFIREDGMVFCHGRMDGQIKFHGYRIELGDIEKNLMRLPGVEGAAVFLQKKEGSGEGLTACVLQDPAEDTSYARRKWIRTAMKERIPAYMVPRRIVFFSDFPMTMNGKLDRKKLGEMI</sequence>
<accession>A0A1I7FF90</accession>
<protein>
    <submittedName>
        <fullName evidence="9">D-alanine--poly(Phosphoribitol) ligase subunit 1</fullName>
    </submittedName>
</protein>
<keyword evidence="2 9" id="KW-0436">Ligase</keyword>
<evidence type="ECO:0000259" key="8">
    <source>
        <dbReference type="Pfam" id="PF13193"/>
    </source>
</evidence>
<dbReference type="InterPro" id="IPR020845">
    <property type="entry name" value="AMP-binding_CS"/>
</dbReference>
<dbReference type="GO" id="GO:0005524">
    <property type="term" value="F:ATP binding"/>
    <property type="evidence" value="ECO:0007669"/>
    <property type="project" value="UniProtKB-KW"/>
</dbReference>
<evidence type="ECO:0000256" key="1">
    <source>
        <dbReference type="ARBA" id="ARBA00022490"/>
    </source>
</evidence>
<dbReference type="InterPro" id="IPR025110">
    <property type="entry name" value="AMP-bd_C"/>
</dbReference>
<evidence type="ECO:0000313" key="10">
    <source>
        <dbReference type="Proteomes" id="UP000198817"/>
    </source>
</evidence>
<evidence type="ECO:0000259" key="7">
    <source>
        <dbReference type="Pfam" id="PF00501"/>
    </source>
</evidence>
<keyword evidence="10" id="KW-1185">Reference proteome</keyword>
<dbReference type="InterPro" id="IPR000873">
    <property type="entry name" value="AMP-dep_synth/lig_dom"/>
</dbReference>
<feature type="domain" description="AMP-binding enzyme C-terminal" evidence="8">
    <location>
        <begin position="416"/>
        <end position="493"/>
    </location>
</feature>
<keyword evidence="1" id="KW-0963">Cytoplasm</keyword>
<evidence type="ECO:0000256" key="4">
    <source>
        <dbReference type="ARBA" id="ARBA00022840"/>
    </source>
</evidence>
<feature type="domain" description="AMP-dependent synthetase/ligase" evidence="7">
    <location>
        <begin position="8"/>
        <end position="360"/>
    </location>
</feature>
<evidence type="ECO:0000256" key="5">
    <source>
        <dbReference type="ARBA" id="ARBA00054605"/>
    </source>
</evidence>
<dbReference type="CDD" id="cd05945">
    <property type="entry name" value="DltA"/>
    <property type="match status" value="1"/>
</dbReference>
<dbReference type="NCBIfam" id="NF003417">
    <property type="entry name" value="PRK04813.1"/>
    <property type="match status" value="1"/>
</dbReference>
<dbReference type="NCBIfam" id="TIGR01733">
    <property type="entry name" value="AA-adenyl-dom"/>
    <property type="match status" value="1"/>
</dbReference>
<evidence type="ECO:0000256" key="6">
    <source>
        <dbReference type="ARBA" id="ARBA00061336"/>
    </source>
</evidence>
<proteinExistence type="inferred from homology"/>
<gene>
    <name evidence="9" type="ORF">SAMN05216508_102103</name>
</gene>
<dbReference type="Gene3D" id="3.40.50.12780">
    <property type="entry name" value="N-terminal domain of ligase-like"/>
    <property type="match status" value="1"/>
</dbReference>
<dbReference type="InterPro" id="IPR042099">
    <property type="entry name" value="ANL_N_sf"/>
</dbReference>
<dbReference type="Gene3D" id="3.30.300.30">
    <property type="match status" value="1"/>
</dbReference>
<dbReference type="RefSeq" id="WP_177207354.1">
    <property type="nucleotide sequence ID" value="NZ_FOWF01000001.1"/>
</dbReference>
<dbReference type="Proteomes" id="UP000198817">
    <property type="component" value="Unassembled WGS sequence"/>
</dbReference>
<dbReference type="PROSITE" id="PS00455">
    <property type="entry name" value="AMP_BINDING"/>
    <property type="match status" value="1"/>
</dbReference>
<organism evidence="9 10">
    <name type="scientific">Eubacterium pyruvativorans</name>
    <dbReference type="NCBI Taxonomy" id="155865"/>
    <lineage>
        <taxon>Bacteria</taxon>
        <taxon>Bacillati</taxon>
        <taxon>Bacillota</taxon>
        <taxon>Clostridia</taxon>
        <taxon>Eubacteriales</taxon>
        <taxon>Eubacteriaceae</taxon>
        <taxon>Eubacterium</taxon>
    </lineage>
</organism>
<dbReference type="AlphaFoldDB" id="A0A1I7FF90"/>
<dbReference type="Pfam" id="PF00501">
    <property type="entry name" value="AMP-binding"/>
    <property type="match status" value="1"/>
</dbReference>
<dbReference type="FunFam" id="3.30.300.30:FF:000012">
    <property type="entry name" value="D-alanine--D-alanyl carrier protein ligase"/>
    <property type="match status" value="1"/>
</dbReference>
<evidence type="ECO:0000256" key="3">
    <source>
        <dbReference type="ARBA" id="ARBA00022741"/>
    </source>
</evidence>
<comment type="function">
    <text evidence="5">Catalyzes the first step in the D-alanylation of lipoteichoic acid (LTA), the activation of D-alanine and its transfer onto the D-alanyl carrier protein (Dcp) DltC. In an ATP-dependent two-step reaction, forms a high energy D-alanyl-AMP intermediate, followed by transfer of the D-alanyl residue as a thiol ester to the phosphopantheinyl prosthetic group of the Dcp. D-alanylation of LTA plays an important role in modulating the properties of the cell wall in Gram-positive bacteria, influencing the net charge of the cell wall.</text>
</comment>
<comment type="similarity">
    <text evidence="6">Belongs to the ATP-dependent AMP-binding enzyme family. DltA subfamily.</text>
</comment>
<dbReference type="InterPro" id="IPR044507">
    <property type="entry name" value="DltA-like"/>
</dbReference>
<dbReference type="PANTHER" id="PTHR45398">
    <property type="match status" value="1"/>
</dbReference>
<dbReference type="GO" id="GO:0016874">
    <property type="term" value="F:ligase activity"/>
    <property type="evidence" value="ECO:0007669"/>
    <property type="project" value="UniProtKB-KW"/>
</dbReference>
<dbReference type="InterPro" id="IPR045851">
    <property type="entry name" value="AMP-bd_C_sf"/>
</dbReference>
<evidence type="ECO:0000256" key="2">
    <source>
        <dbReference type="ARBA" id="ARBA00022598"/>
    </source>
</evidence>
<name>A0A1I7FF90_9FIRM</name>
<dbReference type="Pfam" id="PF13193">
    <property type="entry name" value="AMP-binding_C"/>
    <property type="match status" value="1"/>
</dbReference>
<evidence type="ECO:0000313" key="9">
    <source>
        <dbReference type="EMBL" id="SFU34851.1"/>
    </source>
</evidence>